<dbReference type="NCBIfam" id="TIGR04183">
    <property type="entry name" value="Por_Secre_tail"/>
    <property type="match status" value="1"/>
</dbReference>
<organism evidence="1 2">
    <name type="scientific">Candidatus Parabacteroides intestinigallinarum</name>
    <dbReference type="NCBI Taxonomy" id="2838722"/>
    <lineage>
        <taxon>Bacteria</taxon>
        <taxon>Pseudomonadati</taxon>
        <taxon>Bacteroidota</taxon>
        <taxon>Bacteroidia</taxon>
        <taxon>Bacteroidales</taxon>
        <taxon>Tannerellaceae</taxon>
        <taxon>Parabacteroides</taxon>
    </lineage>
</organism>
<proteinExistence type="predicted"/>
<accession>A0A9D1XQ15</accession>
<protein>
    <submittedName>
        <fullName evidence="1">T9SS type A sorting domain-containing protein</fullName>
    </submittedName>
</protein>
<reference evidence="1" key="2">
    <citation type="submission" date="2021-04" db="EMBL/GenBank/DDBJ databases">
        <authorList>
            <person name="Gilroy R."/>
        </authorList>
    </citation>
    <scope>NUCLEOTIDE SEQUENCE</scope>
    <source>
        <strain evidence="1">ChiHecec2B26-12326</strain>
    </source>
</reference>
<sequence length="1448" mass="162856">MYLNTVLYDRTYARDDKYGFFYYIDASDDPGTLVDVPIKGTLCGQTELVVTAWVADMTRPKPTDKGATPLPPNINLILKGKNPDTDEEKVFHFFTSGDALTAYNDNKINHNLMKWQQLCYRIVLPAEIDQYRDFHLEVQNNEPHTDGADYAIDDVRVYKTLPNIKVQREDACDASSLTISVDYQTMLMNMGWQANESIVDKNTQLYSNDPENGFDLVKYRFGLNGSNAADPTKVSKESHVGNTYFSFVEGFDENTTENVIDITDRDLKNDEEPDPIILDKGHEYRWVRVNKSLTVRVPQSMYSFRIINSTIKKDENYPSSQEEALKREKILNFRAVKDYNTAVRLYNKASDKSTVYKPSPIPGTDKIEEIPIDAELTEDNIYSEKYEEKYRALVETLYMRLQIPRIRCPWIEEDERDKIYLYTLDVNNTDLKYVGEQVGVDSDGKAIKASGEYHVVLQGAQAVEGWQVPGGEASATTSFNLKDPCVLKSPFKVQPAVRVTVETMNNTSGLVCLGTQRKIGAELVGRDGSTLTENQYGFDWYLGSMEDYNKIRFGDYPLKKAIAEFRDTHDGKKDFSESDVEAWEPTEENQKAIKNGLLELFGKGLLRINDTEFTMYMTNEEIVAMPYIDSSVNNDEKLYCTDVTSVLFDLNENDVPEIYPGIVGVEYPDDLTNVPIRLGLRHIESGKSLTIPIRTNIKYAVEENEGMENHSLILNENNTSVYLMENADEDISQNPTKVGNVTKLFAKNGENNNSLTIEFEHTYTFEEGKKYTLYIPFSESGDGETILGNACDGWARLQIKVVPEYLTWQETGKDWYNESTDAGSWKQSNEAELYMGTKNESQDVNGNDDVTAFTYSPLYFTKITVLDGKELPLVDPTTDANGTSTVANIGNIKYEMAIDTVRNSEAKYQIKPYYINKVEQIYFKPEATLFKQHYLDYQKAWVEFTLERNKPYWMASPLRAVYAGDMYAPYATGKQETPAFEDIEFSYKEDSPYHRWKLPFYQKAWNKAVAYSMIENPTLTAAVADGTNVVGVSAVKSNWSIEYNDVWVPYSIGKGFYMRVDEKEDDAVTVRLPKADKEYTYQQTKAGESLHPVGDRTEAGLLATSLNNATVEVDLTKVNGESATDVEAGEARHFLVGNPYMTYLNMGEFLKVNSSILNNKYWTLANDAPTAVVGTPDVPFTGDDGTLGSVSGTVKPMEAFFIEVKPNVTDEQLKVTFTEAMMSDTEIEATSETKAASFAATNPTLTITAERGETRSVAKLLTSDKAENGYRASEDAVVLLDSELDAPMVYTVAGSRAAQVNAVKKISNIGLGVYNAGDDEVTITISGISRMATPLYLYDAATRQSTRLEGDSYELRVSGDSHGRYYLRNSAMADELENTISIYSARPGEVIVSALQPVKDIRVFALNGAQVRRFSVNTTRYTFTLPAGIYMIQATDGERGQTEKVLVR</sequence>
<dbReference type="Proteomes" id="UP000823847">
    <property type="component" value="Unassembled WGS sequence"/>
</dbReference>
<comment type="caution">
    <text evidence="1">The sequence shown here is derived from an EMBL/GenBank/DDBJ whole genome shotgun (WGS) entry which is preliminary data.</text>
</comment>
<name>A0A9D1XQ15_9BACT</name>
<dbReference type="EMBL" id="DXEN01000010">
    <property type="protein sequence ID" value="HIX85379.1"/>
    <property type="molecule type" value="Genomic_DNA"/>
</dbReference>
<dbReference type="InterPro" id="IPR026444">
    <property type="entry name" value="Secre_tail"/>
</dbReference>
<evidence type="ECO:0000313" key="2">
    <source>
        <dbReference type="Proteomes" id="UP000823847"/>
    </source>
</evidence>
<reference evidence="1" key="1">
    <citation type="journal article" date="2021" name="PeerJ">
        <title>Extensive microbial diversity within the chicken gut microbiome revealed by metagenomics and culture.</title>
        <authorList>
            <person name="Gilroy R."/>
            <person name="Ravi A."/>
            <person name="Getino M."/>
            <person name="Pursley I."/>
            <person name="Horton D.L."/>
            <person name="Alikhan N.F."/>
            <person name="Baker D."/>
            <person name="Gharbi K."/>
            <person name="Hall N."/>
            <person name="Watson M."/>
            <person name="Adriaenssens E.M."/>
            <person name="Foster-Nyarko E."/>
            <person name="Jarju S."/>
            <person name="Secka A."/>
            <person name="Antonio M."/>
            <person name="Oren A."/>
            <person name="Chaudhuri R.R."/>
            <person name="La Ragione R."/>
            <person name="Hildebrand F."/>
            <person name="Pallen M.J."/>
        </authorList>
    </citation>
    <scope>NUCLEOTIDE SEQUENCE</scope>
    <source>
        <strain evidence="1">ChiHecec2B26-12326</strain>
    </source>
</reference>
<evidence type="ECO:0000313" key="1">
    <source>
        <dbReference type="EMBL" id="HIX85379.1"/>
    </source>
</evidence>
<gene>
    <name evidence="1" type="ORF">H9848_02055</name>
</gene>